<protein>
    <submittedName>
        <fullName evidence="2">Uncharacterized protein</fullName>
    </submittedName>
</protein>
<dbReference type="Proteomes" id="UP000054324">
    <property type="component" value="Unassembled WGS sequence"/>
</dbReference>
<feature type="compositionally biased region" description="Basic and acidic residues" evidence="1">
    <location>
        <begin position="320"/>
        <end position="338"/>
    </location>
</feature>
<accession>A0A075A6D3</accession>
<organism evidence="2 3">
    <name type="scientific">Opisthorchis viverrini</name>
    <name type="common">Southeast Asian liver fluke</name>
    <dbReference type="NCBI Taxonomy" id="6198"/>
    <lineage>
        <taxon>Eukaryota</taxon>
        <taxon>Metazoa</taxon>
        <taxon>Spiralia</taxon>
        <taxon>Lophotrochozoa</taxon>
        <taxon>Platyhelminthes</taxon>
        <taxon>Trematoda</taxon>
        <taxon>Digenea</taxon>
        <taxon>Opisthorchiida</taxon>
        <taxon>Opisthorchiata</taxon>
        <taxon>Opisthorchiidae</taxon>
        <taxon>Opisthorchis</taxon>
    </lineage>
</organism>
<name>A0A075A6D3_OPIVI</name>
<evidence type="ECO:0000313" key="3">
    <source>
        <dbReference type="Proteomes" id="UP000054324"/>
    </source>
</evidence>
<dbReference type="RefSeq" id="XP_009165137.1">
    <property type="nucleotide sequence ID" value="XM_009166873.1"/>
</dbReference>
<dbReference type="KEGG" id="ovi:T265_02594"/>
<gene>
    <name evidence="2" type="ORF">T265_02594</name>
</gene>
<dbReference type="CTD" id="20316782"/>
<feature type="region of interest" description="Disordered" evidence="1">
    <location>
        <begin position="158"/>
        <end position="401"/>
    </location>
</feature>
<feature type="region of interest" description="Disordered" evidence="1">
    <location>
        <begin position="1"/>
        <end position="24"/>
    </location>
</feature>
<feature type="compositionally biased region" description="Basic and acidic residues" evidence="1">
    <location>
        <begin position="13"/>
        <end position="24"/>
    </location>
</feature>
<sequence>MARKPSPFIHGTELQRQHSIKSDEYFQPEKPVIPSSQRPTAIPATPWLKGTEQPRIIERVVLNSPNLEGRVQIPHEAFRTRDQPTAQQPRYLGVMDHCLSGHSSIVAVSRVSQQPSFESYDSSLSAASWASSNDPEVTNIYMSNERNTFQNTQAGYFENTRNKSDDTKQERLSQVTHGKTGKQPAQVFDAAEAGPSSRSTEQREMGGSSRKETITSTESDSKKSNSNLRPKQGLKIIGTGRESTSDEKSNSPVGSRNIKGLWKRAFHSLRIDKVRKEKNASEKQENPQTPSGEIDPVYHLLRCAANKSQPATTSAVSTDKPGEKLKSNEETSPAKESSRSAGVTSKKKMSTVTFKSNNPLLESPECNTSLKPPEGEGIGPAASLQPSPQHPHYRINSTKPDLVVGTNEDEFRSQEALLAYEQHKRTAARRVALKSTQKQISYVSTDAPTLENEYSLDMDSPCDPRNEVSKIVTPPIKEERECFLRITDSDT</sequence>
<reference evidence="2 3" key="1">
    <citation type="submission" date="2013-11" db="EMBL/GenBank/DDBJ databases">
        <title>Opisthorchis viverrini - life in the bile duct.</title>
        <authorList>
            <person name="Young N.D."/>
            <person name="Nagarajan N."/>
            <person name="Lin S.J."/>
            <person name="Korhonen P.K."/>
            <person name="Jex A.R."/>
            <person name="Hall R.S."/>
            <person name="Safavi-Hemami H."/>
            <person name="Kaewkong W."/>
            <person name="Bertrand D."/>
            <person name="Gao S."/>
            <person name="Seet Q."/>
            <person name="Wongkham S."/>
            <person name="Teh B.T."/>
            <person name="Wongkham C."/>
            <person name="Intapan P.M."/>
            <person name="Maleewong W."/>
            <person name="Yang X."/>
            <person name="Hu M."/>
            <person name="Wang Z."/>
            <person name="Hofmann A."/>
            <person name="Sternberg P.W."/>
            <person name="Tan P."/>
            <person name="Wang J."/>
            <person name="Gasser R.B."/>
        </authorList>
    </citation>
    <scope>NUCLEOTIDE SEQUENCE [LARGE SCALE GENOMIC DNA]</scope>
</reference>
<evidence type="ECO:0000256" key="1">
    <source>
        <dbReference type="SAM" id="MobiDB-lite"/>
    </source>
</evidence>
<feature type="compositionally biased region" description="Polar residues" evidence="1">
    <location>
        <begin position="306"/>
        <end position="317"/>
    </location>
</feature>
<feature type="compositionally biased region" description="Polar residues" evidence="1">
    <location>
        <begin position="350"/>
        <end position="370"/>
    </location>
</feature>
<feature type="compositionally biased region" description="Basic and acidic residues" evidence="1">
    <location>
        <begin position="160"/>
        <end position="171"/>
    </location>
</feature>
<dbReference type="EMBL" id="KL596650">
    <property type="protein sequence ID" value="KER31155.1"/>
    <property type="molecule type" value="Genomic_DNA"/>
</dbReference>
<feature type="compositionally biased region" description="Basic and acidic residues" evidence="1">
    <location>
        <begin position="269"/>
        <end position="285"/>
    </location>
</feature>
<dbReference type="GeneID" id="20316782"/>
<evidence type="ECO:0000313" key="2">
    <source>
        <dbReference type="EMBL" id="KER31155.1"/>
    </source>
</evidence>
<dbReference type="OrthoDB" id="6249021at2759"/>
<keyword evidence="3" id="KW-1185">Reference proteome</keyword>
<proteinExistence type="predicted"/>
<feature type="compositionally biased region" description="Basic and acidic residues" evidence="1">
    <location>
        <begin position="200"/>
        <end position="223"/>
    </location>
</feature>
<dbReference type="AlphaFoldDB" id="A0A075A6D3"/>